<reference evidence="1 2" key="1">
    <citation type="journal article" date="2018" name="Sci. Rep.">
        <title>Genomic signatures of local adaptation to the degree of environmental predictability in rotifers.</title>
        <authorList>
            <person name="Franch-Gras L."/>
            <person name="Hahn C."/>
            <person name="Garcia-Roger E.M."/>
            <person name="Carmona M.J."/>
            <person name="Serra M."/>
            <person name="Gomez A."/>
        </authorList>
    </citation>
    <scope>NUCLEOTIDE SEQUENCE [LARGE SCALE GENOMIC DNA]</scope>
    <source>
        <strain evidence="1">HYR1</strain>
    </source>
</reference>
<proteinExistence type="predicted"/>
<organism evidence="1 2">
    <name type="scientific">Brachionus plicatilis</name>
    <name type="common">Marine rotifer</name>
    <name type="synonym">Brachionus muelleri</name>
    <dbReference type="NCBI Taxonomy" id="10195"/>
    <lineage>
        <taxon>Eukaryota</taxon>
        <taxon>Metazoa</taxon>
        <taxon>Spiralia</taxon>
        <taxon>Gnathifera</taxon>
        <taxon>Rotifera</taxon>
        <taxon>Eurotatoria</taxon>
        <taxon>Monogononta</taxon>
        <taxon>Pseudotrocha</taxon>
        <taxon>Ploima</taxon>
        <taxon>Brachionidae</taxon>
        <taxon>Brachionus</taxon>
    </lineage>
</organism>
<evidence type="ECO:0000313" key="2">
    <source>
        <dbReference type="Proteomes" id="UP000276133"/>
    </source>
</evidence>
<evidence type="ECO:0000313" key="1">
    <source>
        <dbReference type="EMBL" id="RNA27219.1"/>
    </source>
</evidence>
<keyword evidence="2" id="KW-1185">Reference proteome</keyword>
<dbReference type="EMBL" id="REGN01002578">
    <property type="protein sequence ID" value="RNA27219.1"/>
    <property type="molecule type" value="Genomic_DNA"/>
</dbReference>
<dbReference type="AlphaFoldDB" id="A0A3M7RUT5"/>
<sequence length="96" mass="10989">MKKKSYQDLFITLFIVSQFDLYPSNHSFVSHLVDLSQLYFKKNVCLMILWTTYDFLINSSISQSSSSSNISSDLIIKPVKIPPTIDIPRVNTKANI</sequence>
<accession>A0A3M7RUT5</accession>
<gene>
    <name evidence="1" type="ORF">BpHYR1_021660</name>
</gene>
<comment type="caution">
    <text evidence="1">The sequence shown here is derived from an EMBL/GenBank/DDBJ whole genome shotgun (WGS) entry which is preliminary data.</text>
</comment>
<protein>
    <submittedName>
        <fullName evidence="1">Uncharacterized protein</fullName>
    </submittedName>
</protein>
<name>A0A3M7RUT5_BRAPC</name>
<dbReference type="Proteomes" id="UP000276133">
    <property type="component" value="Unassembled WGS sequence"/>
</dbReference>